<gene>
    <name evidence="3" type="ORF">F2P56_007296</name>
</gene>
<dbReference type="EMBL" id="LIHL02000003">
    <property type="protein sequence ID" value="KAF5475495.1"/>
    <property type="molecule type" value="Genomic_DNA"/>
</dbReference>
<name>A0A834D323_JUGRE</name>
<dbReference type="Pfam" id="PF13976">
    <property type="entry name" value="gag_pre-integrs"/>
    <property type="match status" value="1"/>
</dbReference>
<comment type="caution">
    <text evidence="3">The sequence shown here is derived from an EMBL/GenBank/DDBJ whole genome shotgun (WGS) entry which is preliminary data.</text>
</comment>
<dbReference type="Proteomes" id="UP000619265">
    <property type="component" value="Unassembled WGS sequence"/>
</dbReference>
<reference evidence="3" key="1">
    <citation type="submission" date="2015-10" db="EMBL/GenBank/DDBJ databases">
        <authorList>
            <person name="Martinez-Garcia P.J."/>
            <person name="Crepeau M.W."/>
            <person name="Puiu D."/>
            <person name="Gonzalez-Ibeas D."/>
            <person name="Whalen J."/>
            <person name="Stevens K."/>
            <person name="Paul R."/>
            <person name="Butterfield T."/>
            <person name="Britton M."/>
            <person name="Reagan R."/>
            <person name="Chakraborty S."/>
            <person name="Walawage S.L."/>
            <person name="Vasquez-Gross H.A."/>
            <person name="Cardeno C."/>
            <person name="Famula R."/>
            <person name="Pratt K."/>
            <person name="Kuruganti S."/>
            <person name="Aradhya M.K."/>
            <person name="Leslie C.A."/>
            <person name="Dandekar A.M."/>
            <person name="Salzberg S.L."/>
            <person name="Wegrzyn J.L."/>
            <person name="Langley C.H."/>
            <person name="Neale D.B."/>
        </authorList>
    </citation>
    <scope>NUCLEOTIDE SEQUENCE</scope>
    <source>
        <tissue evidence="3">Leaves</tissue>
    </source>
</reference>
<protein>
    <recommendedName>
        <fullName evidence="2">GAG-pre-integrase domain-containing protein</fullName>
    </recommendedName>
</protein>
<evidence type="ECO:0000259" key="2">
    <source>
        <dbReference type="Pfam" id="PF13976"/>
    </source>
</evidence>
<keyword evidence="1" id="KW-0472">Membrane</keyword>
<keyword evidence="1" id="KW-0812">Transmembrane</keyword>
<feature type="domain" description="GAG-pre-integrase" evidence="2">
    <location>
        <begin position="76"/>
        <end position="134"/>
    </location>
</feature>
<evidence type="ECO:0000256" key="1">
    <source>
        <dbReference type="SAM" id="Phobius"/>
    </source>
</evidence>
<proteinExistence type="predicted"/>
<dbReference type="InterPro" id="IPR025724">
    <property type="entry name" value="GAG-pre-integrase_dom"/>
</dbReference>
<feature type="transmembrane region" description="Helical" evidence="1">
    <location>
        <begin position="20"/>
        <end position="44"/>
    </location>
</feature>
<reference evidence="3" key="2">
    <citation type="submission" date="2020-03" db="EMBL/GenBank/DDBJ databases">
        <title>Walnut 2.0.</title>
        <authorList>
            <person name="Marrano A."/>
            <person name="Britton M."/>
            <person name="Zimin A.V."/>
            <person name="Zaini P.A."/>
            <person name="Workman R."/>
            <person name="Puiu D."/>
            <person name="Bianco L."/>
            <person name="Allen B.J."/>
            <person name="Troggio M."/>
            <person name="Leslie C.A."/>
            <person name="Timp W."/>
            <person name="Dendekar A."/>
            <person name="Salzberg S.L."/>
            <person name="Neale D.B."/>
        </authorList>
    </citation>
    <scope>NUCLEOTIDE SEQUENCE</scope>
    <source>
        <tissue evidence="3">Leaves</tissue>
    </source>
</reference>
<dbReference type="AlphaFoldDB" id="A0A834D323"/>
<organism evidence="3 4">
    <name type="scientific">Juglans regia</name>
    <name type="common">English walnut</name>
    <dbReference type="NCBI Taxonomy" id="51240"/>
    <lineage>
        <taxon>Eukaryota</taxon>
        <taxon>Viridiplantae</taxon>
        <taxon>Streptophyta</taxon>
        <taxon>Embryophyta</taxon>
        <taxon>Tracheophyta</taxon>
        <taxon>Spermatophyta</taxon>
        <taxon>Magnoliopsida</taxon>
        <taxon>eudicotyledons</taxon>
        <taxon>Gunneridae</taxon>
        <taxon>Pentapetalae</taxon>
        <taxon>rosids</taxon>
        <taxon>fabids</taxon>
        <taxon>Fagales</taxon>
        <taxon>Juglandaceae</taxon>
        <taxon>Juglans</taxon>
    </lineage>
</organism>
<evidence type="ECO:0000313" key="3">
    <source>
        <dbReference type="EMBL" id="KAF5475495.1"/>
    </source>
</evidence>
<keyword evidence="1" id="KW-1133">Transmembrane helix</keyword>
<evidence type="ECO:0000313" key="4">
    <source>
        <dbReference type="Proteomes" id="UP000619265"/>
    </source>
</evidence>
<sequence>MRDVMPKVIALEVENLVSAPIVVALTIWCTIVGIYMVDHLGLLIRPFAKMLHHSQLALTQDLKMGNKIGTGHEADGMYYLDVKQSPTRALTSISSANEWHCHLGHPSLSSLKRQVKNLGNVSPFPCEACQINKHHRVSLYLKLINEPQVLLNWFTLIYGDQSILNQTHFSILSHLLMTTLV</sequence>
<accession>A0A834D323</accession>
<dbReference type="Gramene" id="Jr03_18090_p1">
    <property type="protein sequence ID" value="cds.Jr03_18090_p1"/>
    <property type="gene ID" value="Jr03_18090"/>
</dbReference>